<dbReference type="SUPFAM" id="SSF51182">
    <property type="entry name" value="RmlC-like cupins"/>
    <property type="match status" value="1"/>
</dbReference>
<dbReference type="Gene3D" id="2.60.120.10">
    <property type="entry name" value="Jelly Rolls"/>
    <property type="match status" value="2"/>
</dbReference>
<reference evidence="2 3" key="1">
    <citation type="submission" date="2024-01" db="EMBL/GenBank/DDBJ databases">
        <title>The genomes of 5 underutilized Papilionoideae crops provide insights into root nodulation and disease resistanc.</title>
        <authorList>
            <person name="Yuan L."/>
        </authorList>
    </citation>
    <scope>NUCLEOTIDE SEQUENCE [LARGE SCALE GENOMIC DNA]</scope>
    <source>
        <strain evidence="2">ZHUSHIDOU_FW_LH</strain>
        <tissue evidence="2">Leaf</tissue>
    </source>
</reference>
<evidence type="ECO:0000313" key="2">
    <source>
        <dbReference type="EMBL" id="KAK7256292.1"/>
    </source>
</evidence>
<keyword evidence="3" id="KW-1185">Reference proteome</keyword>
<evidence type="ECO:0000313" key="3">
    <source>
        <dbReference type="Proteomes" id="UP001372338"/>
    </source>
</evidence>
<dbReference type="Proteomes" id="UP001372338">
    <property type="component" value="Unassembled WGS sequence"/>
</dbReference>
<organism evidence="2 3">
    <name type="scientific">Crotalaria pallida</name>
    <name type="common">Smooth rattlebox</name>
    <name type="synonym">Crotalaria striata</name>
    <dbReference type="NCBI Taxonomy" id="3830"/>
    <lineage>
        <taxon>Eukaryota</taxon>
        <taxon>Viridiplantae</taxon>
        <taxon>Streptophyta</taxon>
        <taxon>Embryophyta</taxon>
        <taxon>Tracheophyta</taxon>
        <taxon>Spermatophyta</taxon>
        <taxon>Magnoliopsida</taxon>
        <taxon>eudicotyledons</taxon>
        <taxon>Gunneridae</taxon>
        <taxon>Pentapetalae</taxon>
        <taxon>rosids</taxon>
        <taxon>fabids</taxon>
        <taxon>Fabales</taxon>
        <taxon>Fabaceae</taxon>
        <taxon>Papilionoideae</taxon>
        <taxon>50 kb inversion clade</taxon>
        <taxon>genistoids sensu lato</taxon>
        <taxon>core genistoids</taxon>
        <taxon>Crotalarieae</taxon>
        <taxon>Crotalaria</taxon>
    </lineage>
</organism>
<dbReference type="PANTHER" id="PTHR13903">
    <property type="entry name" value="PIRIN-RELATED"/>
    <property type="match status" value="1"/>
</dbReference>
<accession>A0AAN9EF26</accession>
<dbReference type="PANTHER" id="PTHR13903:SF23">
    <property type="entry name" value="OS09G0484800 PROTEIN"/>
    <property type="match status" value="1"/>
</dbReference>
<dbReference type="InterPro" id="IPR012093">
    <property type="entry name" value="Pirin"/>
</dbReference>
<feature type="domain" description="Pirin C-terminal" evidence="1">
    <location>
        <begin position="40"/>
        <end position="104"/>
    </location>
</feature>
<proteinExistence type="predicted"/>
<dbReference type="InterPro" id="IPR014710">
    <property type="entry name" value="RmlC-like_jellyroll"/>
</dbReference>
<name>A0AAN9EF26_CROPI</name>
<protein>
    <recommendedName>
        <fullName evidence="1">Pirin C-terminal domain-containing protein</fullName>
    </recommendedName>
</protein>
<dbReference type="InterPro" id="IPR011051">
    <property type="entry name" value="RmlC_Cupin_sf"/>
</dbReference>
<sequence length="123" mass="13517">MPASQGTQKGLQLIEPRYQEVLSKDIAEGMKDGIKVRVIAATSHHILLLGSGDGIEAWNKSSKQLRFILVGGEPLGEPVVQFGPFVMNTQEEIDQTIDDFDNYANGFEKARHWSSESGVGPDF</sequence>
<dbReference type="InterPro" id="IPR008778">
    <property type="entry name" value="Pirin_C_dom"/>
</dbReference>
<dbReference type="Pfam" id="PF05726">
    <property type="entry name" value="Pirin_C"/>
    <property type="match status" value="1"/>
</dbReference>
<gene>
    <name evidence="2" type="ORF">RIF29_29733</name>
</gene>
<comment type="caution">
    <text evidence="2">The sequence shown here is derived from an EMBL/GenBank/DDBJ whole genome shotgun (WGS) entry which is preliminary data.</text>
</comment>
<evidence type="ECO:0000259" key="1">
    <source>
        <dbReference type="Pfam" id="PF05726"/>
    </source>
</evidence>
<dbReference type="EMBL" id="JAYWIO010000006">
    <property type="protein sequence ID" value="KAK7256292.1"/>
    <property type="molecule type" value="Genomic_DNA"/>
</dbReference>
<dbReference type="AlphaFoldDB" id="A0AAN9EF26"/>